<evidence type="ECO:0000313" key="3">
    <source>
        <dbReference type="EMBL" id="EGG06602.1"/>
    </source>
</evidence>
<dbReference type="HOGENOM" id="CLU_556769_0_0_1"/>
<protein>
    <recommendedName>
        <fullName evidence="5">Secreted protein</fullName>
    </recommendedName>
</protein>
<sequence length="490" mass="53022">MRSLRVFAPCGLLILCGLVDWSHSYPALSSEGAVDSIARNVEDGNKYSGENAAFADARSGHKAAPPTKIDTFDKGRVQDQYAELTEKTRNTSENGQGYESLAGEGARGSQTVKNSQPSRRAQRGKAQFIGKVKTFFTTWPVKFWEKIKHWFSKLNFFKSDDQKGINPSKDNIFKSDDRKGPSPPKDDLSKYNGQRGSNPSDDNNQPQAMPVAKPQNPGSGTVVGSKVEKPAQAPLESMGGSKVNPSETKNPKNPSRNSRQAPTQQAQSYTNPQKGARATGPQKLPRKKSGPSDSSALPEYSNNLPLAIHQPHDTRMSLVQPNNQVASGQMPWGFGIDSGAAQMRLAELSKSHQAMGETMDAAFNHLARANTGKANKQSWRSDEANLKITPHGNDGSVTAHAELTSNQAEFEVDPKTGTKSMRLSKSTMRSSTQHGPGSFLNLQGPGGRGNTMAIPSHAFNNRDNLLKGAGVGQLTWGSKKPEKVYPALLN</sequence>
<feature type="chain" id="PRO_5003315342" description="Secreted protein" evidence="2">
    <location>
        <begin position="25"/>
        <end position="490"/>
    </location>
</feature>
<evidence type="ECO:0008006" key="5">
    <source>
        <dbReference type="Google" id="ProtNLM"/>
    </source>
</evidence>
<feature type="region of interest" description="Disordered" evidence="1">
    <location>
        <begin position="159"/>
        <end position="300"/>
    </location>
</feature>
<feature type="region of interest" description="Disordered" evidence="1">
    <location>
        <begin position="86"/>
        <end position="125"/>
    </location>
</feature>
<evidence type="ECO:0000313" key="4">
    <source>
        <dbReference type="Proteomes" id="UP000001072"/>
    </source>
</evidence>
<dbReference type="Proteomes" id="UP000001072">
    <property type="component" value="Unassembled WGS sequence"/>
</dbReference>
<gene>
    <name evidence="3" type="ORF">MELLADRAFT_63212</name>
</gene>
<dbReference type="OrthoDB" id="10493730at2759"/>
<dbReference type="VEuPathDB" id="FungiDB:MELLADRAFT_63212"/>
<feature type="region of interest" description="Disordered" evidence="1">
    <location>
        <begin position="414"/>
        <end position="456"/>
    </location>
</feature>
<proteinExistence type="predicted"/>
<keyword evidence="2" id="KW-0732">Signal</keyword>
<dbReference type="KEGG" id="mlr:MELLADRAFT_63212"/>
<dbReference type="InParanoid" id="F4RLU4"/>
<accession>F4RLU4</accession>
<dbReference type="RefSeq" id="XP_007410042.1">
    <property type="nucleotide sequence ID" value="XM_007409980.1"/>
</dbReference>
<dbReference type="EMBL" id="GL883107">
    <property type="protein sequence ID" value="EGG06602.1"/>
    <property type="molecule type" value="Genomic_DNA"/>
</dbReference>
<reference evidence="4" key="1">
    <citation type="journal article" date="2011" name="Proc. Natl. Acad. Sci. U.S.A.">
        <title>Obligate biotrophy features unraveled by the genomic analysis of rust fungi.</title>
        <authorList>
            <person name="Duplessis S."/>
            <person name="Cuomo C.A."/>
            <person name="Lin Y.-C."/>
            <person name="Aerts A."/>
            <person name="Tisserant E."/>
            <person name="Veneault-Fourrey C."/>
            <person name="Joly D.L."/>
            <person name="Hacquard S."/>
            <person name="Amselem J."/>
            <person name="Cantarel B.L."/>
            <person name="Chiu R."/>
            <person name="Coutinho P.M."/>
            <person name="Feau N."/>
            <person name="Field M."/>
            <person name="Frey P."/>
            <person name="Gelhaye E."/>
            <person name="Goldberg J."/>
            <person name="Grabherr M.G."/>
            <person name="Kodira C.D."/>
            <person name="Kohler A."/>
            <person name="Kuees U."/>
            <person name="Lindquist E.A."/>
            <person name="Lucas S.M."/>
            <person name="Mago R."/>
            <person name="Mauceli E."/>
            <person name="Morin E."/>
            <person name="Murat C."/>
            <person name="Pangilinan J.L."/>
            <person name="Park R."/>
            <person name="Pearson M."/>
            <person name="Quesneville H."/>
            <person name="Rouhier N."/>
            <person name="Sakthikumar S."/>
            <person name="Salamov A.A."/>
            <person name="Schmutz J."/>
            <person name="Selles B."/>
            <person name="Shapiro H."/>
            <person name="Tanguay P."/>
            <person name="Tuskan G.A."/>
            <person name="Henrissat B."/>
            <person name="Van de Peer Y."/>
            <person name="Rouze P."/>
            <person name="Ellis J.G."/>
            <person name="Dodds P.N."/>
            <person name="Schein J.E."/>
            <person name="Zhong S."/>
            <person name="Hamelin R.C."/>
            <person name="Grigoriev I.V."/>
            <person name="Szabo L.J."/>
            <person name="Martin F."/>
        </authorList>
    </citation>
    <scope>NUCLEOTIDE SEQUENCE [LARGE SCALE GENOMIC DNA]</scope>
    <source>
        <strain evidence="4">98AG31 / pathotype 3-4-7</strain>
    </source>
</reference>
<feature type="compositionally biased region" description="Basic and acidic residues" evidence="1">
    <location>
        <begin position="171"/>
        <end position="189"/>
    </location>
</feature>
<keyword evidence="4" id="KW-1185">Reference proteome</keyword>
<feature type="compositionally biased region" description="Polar residues" evidence="1">
    <location>
        <begin position="291"/>
        <end position="300"/>
    </location>
</feature>
<dbReference type="AlphaFoldDB" id="F4RLU4"/>
<feature type="compositionally biased region" description="Polar residues" evidence="1">
    <location>
        <begin position="191"/>
        <end position="207"/>
    </location>
</feature>
<evidence type="ECO:0000256" key="2">
    <source>
        <dbReference type="SAM" id="SignalP"/>
    </source>
</evidence>
<dbReference type="GeneID" id="18930059"/>
<feature type="compositionally biased region" description="Polar residues" evidence="1">
    <location>
        <begin position="243"/>
        <end position="273"/>
    </location>
</feature>
<feature type="signal peptide" evidence="2">
    <location>
        <begin position="1"/>
        <end position="24"/>
    </location>
</feature>
<name>F4RLU4_MELLP</name>
<organism evidence="4">
    <name type="scientific">Melampsora larici-populina (strain 98AG31 / pathotype 3-4-7)</name>
    <name type="common">Poplar leaf rust fungus</name>
    <dbReference type="NCBI Taxonomy" id="747676"/>
    <lineage>
        <taxon>Eukaryota</taxon>
        <taxon>Fungi</taxon>
        <taxon>Dikarya</taxon>
        <taxon>Basidiomycota</taxon>
        <taxon>Pucciniomycotina</taxon>
        <taxon>Pucciniomycetes</taxon>
        <taxon>Pucciniales</taxon>
        <taxon>Melampsoraceae</taxon>
        <taxon>Melampsora</taxon>
    </lineage>
</organism>
<evidence type="ECO:0000256" key="1">
    <source>
        <dbReference type="SAM" id="MobiDB-lite"/>
    </source>
</evidence>
<feature type="compositionally biased region" description="Polar residues" evidence="1">
    <location>
        <begin position="108"/>
        <end position="119"/>
    </location>
</feature>
<feature type="compositionally biased region" description="Polar residues" evidence="1">
    <location>
        <begin position="417"/>
        <end position="435"/>
    </location>
</feature>